<dbReference type="InterPro" id="IPR038849">
    <property type="entry name" value="ARL2BP"/>
</dbReference>
<evidence type="ECO:0000256" key="2">
    <source>
        <dbReference type="ARBA" id="ARBA00004123"/>
    </source>
</evidence>
<feature type="compositionally biased region" description="Polar residues" evidence="13">
    <location>
        <begin position="187"/>
        <end position="197"/>
    </location>
</feature>
<comment type="function">
    <text evidence="12">Plays a role as an effector of the ADP-ribosylation factor-like protein 2, ARL2.</text>
</comment>
<keyword evidence="11 12" id="KW-0966">Cell projection</keyword>
<evidence type="ECO:0000256" key="6">
    <source>
        <dbReference type="ARBA" id="ARBA00022490"/>
    </source>
</evidence>
<dbReference type="Gene3D" id="1.20.1520.10">
    <property type="entry name" value="ADP-ribosylation factor-like 2-binding protein, domain"/>
    <property type="match status" value="1"/>
</dbReference>
<sequence length="215" mass="24363">MRIRYIPFKMATAAVPEFDDLEPMDFQEEMLGSSNSSIADTKFDVTVGYIEEIIMDEEFQDLQNNFLDKYYIEFEDTEENKFVYTDIHKEWVDTIEKYLETNLARKMPGFHMQEFAQALESRKDEVCGEIFDMLVSFTDFLAFKELMLDYRAEKEGRSIDLLEDLVITSMSKPAGGATAAAAAVGGSSRQGTTQPQLAVQPAASGSKLSSKHRVK</sequence>
<dbReference type="InterPro" id="IPR023379">
    <property type="entry name" value="BART_dom"/>
</dbReference>
<evidence type="ECO:0000259" key="14">
    <source>
        <dbReference type="Pfam" id="PF11527"/>
    </source>
</evidence>
<feature type="domain" description="BART" evidence="14">
    <location>
        <begin position="43"/>
        <end position="156"/>
    </location>
</feature>
<keyword evidence="10 12" id="KW-0539">Nucleus</keyword>
<dbReference type="RefSeq" id="XP_019629706.1">
    <property type="nucleotide sequence ID" value="XM_019774147.1"/>
</dbReference>
<keyword evidence="8 12" id="KW-0496">Mitochondrion</keyword>
<dbReference type="PANTHER" id="PTHR15487">
    <property type="entry name" value="ADP-RIBOSYLATION FACTOR-LIKE PROTEIN 2-BINDING PROTEIN"/>
    <property type="match status" value="1"/>
</dbReference>
<evidence type="ECO:0000256" key="11">
    <source>
        <dbReference type="ARBA" id="ARBA00023273"/>
    </source>
</evidence>
<name>A0A6P4ZJD9_BRABE</name>
<evidence type="ECO:0000256" key="8">
    <source>
        <dbReference type="ARBA" id="ARBA00023128"/>
    </source>
</evidence>
<evidence type="ECO:0000256" key="10">
    <source>
        <dbReference type="ARBA" id="ARBA00023242"/>
    </source>
</evidence>
<keyword evidence="15" id="KW-1185">Reference proteome</keyword>
<keyword evidence="9 12" id="KW-0206">Cytoskeleton</keyword>
<dbReference type="GO" id="GO:0005758">
    <property type="term" value="C:mitochondrial intermembrane space"/>
    <property type="evidence" value="ECO:0007669"/>
    <property type="project" value="UniProtKB-SubCell"/>
</dbReference>
<reference evidence="16" key="1">
    <citation type="submission" date="2025-08" db="UniProtKB">
        <authorList>
            <consortium name="RefSeq"/>
        </authorList>
    </citation>
    <scope>IDENTIFICATION</scope>
    <source>
        <tissue evidence="16">Gonad</tissue>
    </source>
</reference>
<dbReference type="GO" id="GO:0005813">
    <property type="term" value="C:centrosome"/>
    <property type="evidence" value="ECO:0007669"/>
    <property type="project" value="UniProtKB-SubCell"/>
</dbReference>
<evidence type="ECO:0000313" key="15">
    <source>
        <dbReference type="Proteomes" id="UP000515135"/>
    </source>
</evidence>
<evidence type="ECO:0000256" key="13">
    <source>
        <dbReference type="SAM" id="MobiDB-lite"/>
    </source>
</evidence>
<dbReference type="GeneID" id="109473958"/>
<protein>
    <recommendedName>
        <fullName evidence="5 12">ADP-ribosylation factor-like protein 2-binding protein</fullName>
        <shortName evidence="12">ARF-like 2-binding protein</shortName>
    </recommendedName>
</protein>
<keyword evidence="7 12" id="KW-0969">Cilium</keyword>
<dbReference type="AlphaFoldDB" id="A0A6P4ZJD9"/>
<keyword evidence="6 12" id="KW-0963">Cytoplasm</keyword>
<evidence type="ECO:0000256" key="9">
    <source>
        <dbReference type="ARBA" id="ARBA00023212"/>
    </source>
</evidence>
<accession>A0A6P4ZJD9</accession>
<evidence type="ECO:0000256" key="3">
    <source>
        <dbReference type="ARBA" id="ARBA00004300"/>
    </source>
</evidence>
<feature type="region of interest" description="Disordered" evidence="13">
    <location>
        <begin position="181"/>
        <end position="215"/>
    </location>
</feature>
<evidence type="ECO:0000256" key="12">
    <source>
        <dbReference type="RuleBase" id="RU367099"/>
    </source>
</evidence>
<dbReference type="GO" id="GO:0005634">
    <property type="term" value="C:nucleus"/>
    <property type="evidence" value="ECO:0007669"/>
    <property type="project" value="UniProtKB-SubCell"/>
</dbReference>
<organism evidence="15 16">
    <name type="scientific">Branchiostoma belcheri</name>
    <name type="common">Amphioxus</name>
    <dbReference type="NCBI Taxonomy" id="7741"/>
    <lineage>
        <taxon>Eukaryota</taxon>
        <taxon>Metazoa</taxon>
        <taxon>Chordata</taxon>
        <taxon>Cephalochordata</taxon>
        <taxon>Leptocardii</taxon>
        <taxon>Amphioxiformes</taxon>
        <taxon>Branchiostomatidae</taxon>
        <taxon>Branchiostoma</taxon>
    </lineage>
</organism>
<gene>
    <name evidence="16" type="primary">LOC109473958</name>
</gene>
<dbReference type="Pfam" id="PF11527">
    <property type="entry name" value="ARL2_Bind_BART"/>
    <property type="match status" value="1"/>
</dbReference>
<dbReference type="KEGG" id="bbel:109473958"/>
<dbReference type="GO" id="GO:0005929">
    <property type="term" value="C:cilium"/>
    <property type="evidence" value="ECO:0007669"/>
    <property type="project" value="UniProtKB-UniRule"/>
</dbReference>
<dbReference type="InterPro" id="IPR042541">
    <property type="entry name" value="BART_sf"/>
</dbReference>
<proteinExistence type="inferred from homology"/>
<dbReference type="PANTHER" id="PTHR15487:SF4">
    <property type="entry name" value="ADP-RIBOSYLATION FACTOR-LIKE PROTEIN 2-BINDING PROTEIN"/>
    <property type="match status" value="1"/>
</dbReference>
<dbReference type="OrthoDB" id="302784at2759"/>
<evidence type="ECO:0000313" key="16">
    <source>
        <dbReference type="RefSeq" id="XP_019629706.1"/>
    </source>
</evidence>
<comment type="subcellular location">
    <subcellularLocation>
        <location evidence="1 12">Cytoplasm</location>
        <location evidence="1 12">Cytoskeleton</location>
        <location evidence="1 12">Cilium basal body</location>
    </subcellularLocation>
    <subcellularLocation>
        <location evidence="3 12">Cytoplasm</location>
        <location evidence="3 12">Cytoskeleton</location>
        <location evidence="3 12">Microtubule organizing center</location>
        <location evidence="3 12">Centrosome</location>
    </subcellularLocation>
    <subcellularLocation>
        <location evidence="12">Cytoplasm</location>
    </subcellularLocation>
    <subcellularLocation>
        <location evidence="2 12">Nucleus</location>
    </subcellularLocation>
    <subcellularLocation>
        <location evidence="12">Mitochondrion intermembrane space</location>
    </subcellularLocation>
</comment>
<dbReference type="Proteomes" id="UP000515135">
    <property type="component" value="Unplaced"/>
</dbReference>
<comment type="similarity">
    <text evidence="4 12">Belongs to the ARL2BP family.</text>
</comment>
<evidence type="ECO:0000256" key="7">
    <source>
        <dbReference type="ARBA" id="ARBA00023069"/>
    </source>
</evidence>
<dbReference type="GO" id="GO:0051457">
    <property type="term" value="P:maintenance of protein location in nucleus"/>
    <property type="evidence" value="ECO:0007669"/>
    <property type="project" value="TreeGrafter"/>
</dbReference>
<evidence type="ECO:0000256" key="4">
    <source>
        <dbReference type="ARBA" id="ARBA00009880"/>
    </source>
</evidence>
<evidence type="ECO:0000256" key="5">
    <source>
        <dbReference type="ARBA" id="ARBA00014849"/>
    </source>
</evidence>
<evidence type="ECO:0000256" key="1">
    <source>
        <dbReference type="ARBA" id="ARBA00004120"/>
    </source>
</evidence>